<evidence type="ECO:0000256" key="1">
    <source>
        <dbReference type="SAM" id="MobiDB-lite"/>
    </source>
</evidence>
<dbReference type="Proteomes" id="UP000311382">
    <property type="component" value="Unassembled WGS sequence"/>
</dbReference>
<organism evidence="2 3">
    <name type="scientific">Rhodotorula diobovata</name>
    <dbReference type="NCBI Taxonomy" id="5288"/>
    <lineage>
        <taxon>Eukaryota</taxon>
        <taxon>Fungi</taxon>
        <taxon>Dikarya</taxon>
        <taxon>Basidiomycota</taxon>
        <taxon>Pucciniomycotina</taxon>
        <taxon>Microbotryomycetes</taxon>
        <taxon>Sporidiobolales</taxon>
        <taxon>Sporidiobolaceae</taxon>
        <taxon>Rhodotorula</taxon>
    </lineage>
</organism>
<feature type="compositionally biased region" description="Low complexity" evidence="1">
    <location>
        <begin position="30"/>
        <end position="41"/>
    </location>
</feature>
<feature type="region of interest" description="Disordered" evidence="1">
    <location>
        <begin position="22"/>
        <end position="43"/>
    </location>
</feature>
<gene>
    <name evidence="2" type="ORF">DMC30DRAFT_120463</name>
</gene>
<dbReference type="AlphaFoldDB" id="A0A5C5FKV0"/>
<comment type="caution">
    <text evidence="2">The sequence shown here is derived from an EMBL/GenBank/DDBJ whole genome shotgun (WGS) entry which is preliminary data.</text>
</comment>
<dbReference type="EMBL" id="SOZI01000206">
    <property type="protein sequence ID" value="TNY17408.1"/>
    <property type="molecule type" value="Genomic_DNA"/>
</dbReference>
<name>A0A5C5FKV0_9BASI</name>
<evidence type="ECO:0000313" key="2">
    <source>
        <dbReference type="EMBL" id="TNY17408.1"/>
    </source>
</evidence>
<protein>
    <submittedName>
        <fullName evidence="2">Uncharacterized protein</fullName>
    </submittedName>
</protein>
<dbReference type="OrthoDB" id="2521209at2759"/>
<keyword evidence="3" id="KW-1185">Reference proteome</keyword>
<sequence>MTQLPLHDVDKLRPLDAKPAVYSPLTHAPTTTTTTRQRGTTPAASLPTELLLRIFELMPMMYAGEVREDLVAWTVTSTCPDLPKVARVCRGWRTAAQLSLFHSVSLIRRKHVLGFLDVARRRPDLAQRVAAMHIGLVDGTPELSEPYERQVEMSDLFIEALTLVPNVRHLLVNQMRKSDTWRFIDVLEQLELSTLALKLYDPNTSNRETAVLVQPSDVYRAFSLPTLRAFELNFRPTWPRRSDYAVPVVKSNVECMSVTVNAPKGLIPMLSAAGPSLVRLNIYTEHVLNPEAATTAFSTLVNLRELRFESNVPALSSDAAPPPAAAARRAAPTSAGRNDWLEPLLPLYTRLQRLSISEQAASATFLGVLPRGVAVAEYISWDRRPDTVLCALEDALLDSRARGRADAGAGAGAGEGTHLALPRLVLAVDEEAFEESVDEADLERVVKAFAARGCEFAVAFEPMDVPQLRWVDT</sequence>
<dbReference type="Gene3D" id="1.20.1280.50">
    <property type="match status" value="1"/>
</dbReference>
<reference evidence="2 3" key="1">
    <citation type="submission" date="2019-03" db="EMBL/GenBank/DDBJ databases">
        <title>Rhodosporidium diobovatum UCD-FST 08-225 genome sequencing, assembly, and annotation.</title>
        <authorList>
            <person name="Fakankun I.U."/>
            <person name="Fristensky B."/>
            <person name="Levin D.B."/>
        </authorList>
    </citation>
    <scope>NUCLEOTIDE SEQUENCE [LARGE SCALE GENOMIC DNA]</scope>
    <source>
        <strain evidence="2 3">UCD-FST 08-225</strain>
    </source>
</reference>
<evidence type="ECO:0000313" key="3">
    <source>
        <dbReference type="Proteomes" id="UP000311382"/>
    </source>
</evidence>
<proteinExistence type="predicted"/>
<accession>A0A5C5FKV0</accession>